<organism evidence="3">
    <name type="scientific">Culex pipiens</name>
    <name type="common">House mosquito</name>
    <dbReference type="NCBI Taxonomy" id="7175"/>
    <lineage>
        <taxon>Eukaryota</taxon>
        <taxon>Metazoa</taxon>
        <taxon>Ecdysozoa</taxon>
        <taxon>Arthropoda</taxon>
        <taxon>Hexapoda</taxon>
        <taxon>Insecta</taxon>
        <taxon>Pterygota</taxon>
        <taxon>Neoptera</taxon>
        <taxon>Endopterygota</taxon>
        <taxon>Diptera</taxon>
        <taxon>Nematocera</taxon>
        <taxon>Culicoidea</taxon>
        <taxon>Culicidae</taxon>
        <taxon>Culicinae</taxon>
        <taxon>Culicini</taxon>
        <taxon>Culex</taxon>
        <taxon>Culex</taxon>
    </lineage>
</organism>
<protein>
    <submittedName>
        <fullName evidence="3">(northern house mosquito) hypothetical protein</fullName>
    </submittedName>
</protein>
<sequence length="269" mass="29188">MATLQFLAIAILATVASGASLLSEDARNLANPAPLLRRCPCVPINTCYAQGVSLNEQDFLNTHFECPDYTQNHCCGPYFPTLGSEDFYFDDPAQGKLLLAEATIPGFSNTGERVMIVMAQNNVTTPETSNPVIVTVLPETTTTEVATTTEVEDVGSTTVEVEATTTTEVVTEEPEIVTTTTTTVKPKLRLPKTHSRRVLPRFERKSTPGSTTTTTESSTTTVAVSSSTASTESLRRVPPTRRTLYRSEFRQRLIGSRLRSTTAATATTE</sequence>
<dbReference type="AlphaFoldDB" id="A0A8D8FUX8"/>
<evidence type="ECO:0000313" key="3">
    <source>
        <dbReference type="EMBL" id="CAG6486147.1"/>
    </source>
</evidence>
<feature type="region of interest" description="Disordered" evidence="1">
    <location>
        <begin position="202"/>
        <end position="238"/>
    </location>
</feature>
<keyword evidence="2" id="KW-0732">Signal</keyword>
<feature type="signal peptide" evidence="2">
    <location>
        <begin position="1"/>
        <end position="18"/>
    </location>
</feature>
<feature type="compositionally biased region" description="Low complexity" evidence="1">
    <location>
        <begin position="210"/>
        <end position="232"/>
    </location>
</feature>
<reference evidence="3" key="1">
    <citation type="submission" date="2021-05" db="EMBL/GenBank/DDBJ databases">
        <authorList>
            <person name="Alioto T."/>
            <person name="Alioto T."/>
            <person name="Gomez Garrido J."/>
        </authorList>
    </citation>
    <scope>NUCLEOTIDE SEQUENCE</scope>
</reference>
<proteinExistence type="predicted"/>
<evidence type="ECO:0000256" key="2">
    <source>
        <dbReference type="SAM" id="SignalP"/>
    </source>
</evidence>
<accession>A0A8D8FUX8</accession>
<dbReference type="EMBL" id="HBUE01102852">
    <property type="protein sequence ID" value="CAG6486147.1"/>
    <property type="molecule type" value="Transcribed_RNA"/>
</dbReference>
<feature type="chain" id="PRO_5034739460" evidence="2">
    <location>
        <begin position="19"/>
        <end position="269"/>
    </location>
</feature>
<name>A0A8D8FUX8_CULPI</name>
<evidence type="ECO:0000256" key="1">
    <source>
        <dbReference type="SAM" id="MobiDB-lite"/>
    </source>
</evidence>